<dbReference type="Proteomes" id="UP001162501">
    <property type="component" value="Chromosome 16"/>
</dbReference>
<feature type="non-terminal residue" evidence="1">
    <location>
        <position position="74"/>
    </location>
</feature>
<accession>A0AC59YI55</accession>
<evidence type="ECO:0000313" key="1">
    <source>
        <dbReference type="EMBL" id="CAM9715589.1"/>
    </source>
</evidence>
<evidence type="ECO:0000313" key="2">
    <source>
        <dbReference type="Proteomes" id="UP001162501"/>
    </source>
</evidence>
<reference evidence="1" key="2">
    <citation type="submission" date="2025-03" db="EMBL/GenBank/DDBJ databases">
        <authorList>
            <consortium name="ELIXIR-Norway"/>
            <consortium name="Elixir Norway"/>
        </authorList>
    </citation>
    <scope>NUCLEOTIDE SEQUENCE</scope>
</reference>
<dbReference type="EMBL" id="OX596100">
    <property type="protein sequence ID" value="CAM9715589.1"/>
    <property type="molecule type" value="Genomic_DNA"/>
</dbReference>
<gene>
    <name evidence="1" type="ORF">MRATA1EN22A_LOCUS6427</name>
</gene>
<reference evidence="1" key="1">
    <citation type="submission" date="2023-05" db="EMBL/GenBank/DDBJ databases">
        <authorList>
            <consortium name="ELIXIR-Norway"/>
        </authorList>
    </citation>
    <scope>NUCLEOTIDE SEQUENCE</scope>
</reference>
<protein>
    <submittedName>
        <fullName evidence="1">Uncharacterized protein</fullName>
    </submittedName>
</protein>
<sequence>ILCQSVCHDIICNERSPQTQRENLLISLILLFFLNYVGTSIKSLCQLENLEEINTLLIRHSPLQLTQKGIKNLS</sequence>
<organism evidence="1 2">
    <name type="scientific">Rangifer tarandus platyrhynchus</name>
    <name type="common">Svalbard reindeer</name>
    <dbReference type="NCBI Taxonomy" id="3082113"/>
    <lineage>
        <taxon>Eukaryota</taxon>
        <taxon>Metazoa</taxon>
        <taxon>Chordata</taxon>
        <taxon>Craniata</taxon>
        <taxon>Vertebrata</taxon>
        <taxon>Euteleostomi</taxon>
        <taxon>Mammalia</taxon>
        <taxon>Eutheria</taxon>
        <taxon>Laurasiatheria</taxon>
        <taxon>Artiodactyla</taxon>
        <taxon>Ruminantia</taxon>
        <taxon>Pecora</taxon>
        <taxon>Cervidae</taxon>
        <taxon>Odocoileinae</taxon>
        <taxon>Rangifer</taxon>
    </lineage>
</organism>
<proteinExistence type="predicted"/>
<name>A0AC59YI55_RANTA</name>
<feature type="non-terminal residue" evidence="1">
    <location>
        <position position="1"/>
    </location>
</feature>